<dbReference type="SFLD" id="SFLDG01144">
    <property type="entry name" value="C2.B.4:_PGP_Like"/>
    <property type="match status" value="1"/>
</dbReference>
<dbReference type="Gene3D" id="3.30.1240.10">
    <property type="match status" value="1"/>
</dbReference>
<dbReference type="SFLD" id="SFLDG01140">
    <property type="entry name" value="C2.B:_Phosphomannomutase_and_P"/>
    <property type="match status" value="1"/>
</dbReference>
<reference evidence="1 2" key="1">
    <citation type="submission" date="2017-07" db="EMBL/GenBank/DDBJ databases">
        <title>Bifidobacterium novel species.</title>
        <authorList>
            <person name="Lugli G.A."/>
            <person name="Milani C."/>
            <person name="Duranti S."/>
            <person name="Mangifesta M."/>
        </authorList>
    </citation>
    <scope>NUCLEOTIDE SEQUENCE [LARGE SCALE GENOMIC DNA]</scope>
    <source>
        <strain evidence="2">Goo31D</strain>
    </source>
</reference>
<keyword evidence="1" id="KW-0378">Hydrolase</keyword>
<dbReference type="GO" id="GO:0016791">
    <property type="term" value="F:phosphatase activity"/>
    <property type="evidence" value="ECO:0007669"/>
    <property type="project" value="TreeGrafter"/>
</dbReference>
<dbReference type="PANTHER" id="PTHR10000:SF25">
    <property type="entry name" value="PHOSPHATASE YKRA-RELATED"/>
    <property type="match status" value="1"/>
</dbReference>
<accession>A0A2N5J1F4</accession>
<dbReference type="GO" id="GO:0000287">
    <property type="term" value="F:magnesium ion binding"/>
    <property type="evidence" value="ECO:0007669"/>
    <property type="project" value="TreeGrafter"/>
</dbReference>
<dbReference type="PROSITE" id="PS01229">
    <property type="entry name" value="COF_2"/>
    <property type="match status" value="1"/>
</dbReference>
<evidence type="ECO:0000313" key="2">
    <source>
        <dbReference type="Proteomes" id="UP000234935"/>
    </source>
</evidence>
<dbReference type="InterPro" id="IPR006379">
    <property type="entry name" value="HAD-SF_hydro_IIB"/>
</dbReference>
<dbReference type="Gene3D" id="3.40.50.1000">
    <property type="entry name" value="HAD superfamily/HAD-like"/>
    <property type="match status" value="1"/>
</dbReference>
<gene>
    <name evidence="1" type="ORF">CGZ88_0199</name>
</gene>
<dbReference type="EMBL" id="NMYC01000001">
    <property type="protein sequence ID" value="PLS28037.1"/>
    <property type="molecule type" value="Genomic_DNA"/>
</dbReference>
<dbReference type="AlphaFoldDB" id="A0A2N5J1F4"/>
<organism evidence="1 2">
    <name type="scientific">Bifidobacterium anseris</name>
    <dbReference type="NCBI Taxonomy" id="2020963"/>
    <lineage>
        <taxon>Bacteria</taxon>
        <taxon>Bacillati</taxon>
        <taxon>Actinomycetota</taxon>
        <taxon>Actinomycetes</taxon>
        <taxon>Bifidobacteriales</taxon>
        <taxon>Bifidobacteriaceae</taxon>
        <taxon>Bifidobacterium</taxon>
    </lineage>
</organism>
<keyword evidence="2" id="KW-1185">Reference proteome</keyword>
<dbReference type="InterPro" id="IPR000150">
    <property type="entry name" value="Cof"/>
</dbReference>
<sequence length="286" mass="31477">MTTTTTDSDRYANDAAAREAGRDVRAVFFDIDGTLTSFTTHEVPPSTIDALDALRAKGIRIYICTGRSPEQMKVVLDALPIRFDGIAAVNGQICYRSDGTIVADRPIDEEDVRVIVGWLDRHPDVVAVFGERDTAYFNHDSARMRAMWQSLGKTAPKLRFIDPHTRIGDHRIYQISPYVGRDDEHAIVGECRNVRGVRWHPDFVDLIPASGGKDRGIEALLSDAGLTREQSMAFGDGGNDVDMLRYAHIGVAMGNGTDDAKAAADYVTRSVDDDGVVRALRHFGVL</sequence>
<evidence type="ECO:0000313" key="1">
    <source>
        <dbReference type="EMBL" id="PLS28037.1"/>
    </source>
</evidence>
<dbReference type="SFLD" id="SFLDS00003">
    <property type="entry name" value="Haloacid_Dehalogenase"/>
    <property type="match status" value="1"/>
</dbReference>
<comment type="caution">
    <text evidence="1">The sequence shown here is derived from an EMBL/GenBank/DDBJ whole genome shotgun (WGS) entry which is preliminary data.</text>
</comment>
<dbReference type="NCBIfam" id="TIGR01484">
    <property type="entry name" value="HAD-SF-IIB"/>
    <property type="match status" value="1"/>
</dbReference>
<dbReference type="Pfam" id="PF08282">
    <property type="entry name" value="Hydrolase_3"/>
    <property type="match status" value="1"/>
</dbReference>
<dbReference type="NCBIfam" id="TIGR00099">
    <property type="entry name" value="Cof-subfamily"/>
    <property type="match status" value="1"/>
</dbReference>
<dbReference type="PANTHER" id="PTHR10000">
    <property type="entry name" value="PHOSPHOSERINE PHOSPHATASE"/>
    <property type="match status" value="1"/>
</dbReference>
<dbReference type="InterPro" id="IPR023214">
    <property type="entry name" value="HAD_sf"/>
</dbReference>
<dbReference type="InterPro" id="IPR036412">
    <property type="entry name" value="HAD-like_sf"/>
</dbReference>
<dbReference type="Proteomes" id="UP000234935">
    <property type="component" value="Unassembled WGS sequence"/>
</dbReference>
<dbReference type="OrthoDB" id="3180855at2"/>
<dbReference type="SUPFAM" id="SSF56784">
    <property type="entry name" value="HAD-like"/>
    <property type="match status" value="1"/>
</dbReference>
<name>A0A2N5J1F4_9BIFI</name>
<dbReference type="RefSeq" id="WP_081664052.1">
    <property type="nucleotide sequence ID" value="NZ_NMYC01000001.1"/>
</dbReference>
<protein>
    <submittedName>
        <fullName evidence="1">Hydrolase</fullName>
    </submittedName>
</protein>
<dbReference type="GO" id="GO:0005829">
    <property type="term" value="C:cytosol"/>
    <property type="evidence" value="ECO:0007669"/>
    <property type="project" value="TreeGrafter"/>
</dbReference>
<proteinExistence type="predicted"/>